<protein>
    <submittedName>
        <fullName evidence="2">Uncharacterized protein</fullName>
    </submittedName>
</protein>
<feature type="compositionally biased region" description="Polar residues" evidence="1">
    <location>
        <begin position="37"/>
        <end position="51"/>
    </location>
</feature>
<reference evidence="2" key="1">
    <citation type="submission" date="2013-12" db="EMBL/GenBank/DDBJ databases">
        <title>The Genome Sequence of Aphanomyces astaci APO3.</title>
        <authorList>
            <consortium name="The Broad Institute Genomics Platform"/>
            <person name="Russ C."/>
            <person name="Tyler B."/>
            <person name="van West P."/>
            <person name="Dieguez-Uribeondo J."/>
            <person name="Young S.K."/>
            <person name="Zeng Q."/>
            <person name="Gargeya S."/>
            <person name="Fitzgerald M."/>
            <person name="Abouelleil A."/>
            <person name="Alvarado L."/>
            <person name="Chapman S.B."/>
            <person name="Gainer-Dewar J."/>
            <person name="Goldberg J."/>
            <person name="Griggs A."/>
            <person name="Gujja S."/>
            <person name="Hansen M."/>
            <person name="Howarth C."/>
            <person name="Imamovic A."/>
            <person name="Ireland A."/>
            <person name="Larimer J."/>
            <person name="McCowan C."/>
            <person name="Murphy C."/>
            <person name="Pearson M."/>
            <person name="Poon T.W."/>
            <person name="Priest M."/>
            <person name="Roberts A."/>
            <person name="Saif S."/>
            <person name="Shea T."/>
            <person name="Sykes S."/>
            <person name="Wortman J."/>
            <person name="Nusbaum C."/>
            <person name="Birren B."/>
        </authorList>
    </citation>
    <scope>NUCLEOTIDE SEQUENCE [LARGE SCALE GENOMIC DNA]</scope>
    <source>
        <strain evidence="2">APO3</strain>
    </source>
</reference>
<dbReference type="GeneID" id="20814094"/>
<dbReference type="RefSeq" id="XP_009837511.1">
    <property type="nucleotide sequence ID" value="XM_009839209.1"/>
</dbReference>
<gene>
    <name evidence="2" type="ORF">H257_12098</name>
</gene>
<dbReference type="AlphaFoldDB" id="W4G046"/>
<proteinExistence type="predicted"/>
<feature type="region of interest" description="Disordered" evidence="1">
    <location>
        <begin position="1"/>
        <end position="58"/>
    </location>
</feature>
<evidence type="ECO:0000313" key="2">
    <source>
        <dbReference type="EMBL" id="ETV73062.1"/>
    </source>
</evidence>
<evidence type="ECO:0000256" key="1">
    <source>
        <dbReference type="SAM" id="MobiDB-lite"/>
    </source>
</evidence>
<accession>W4G046</accession>
<organism evidence="2">
    <name type="scientific">Aphanomyces astaci</name>
    <name type="common">Crayfish plague agent</name>
    <dbReference type="NCBI Taxonomy" id="112090"/>
    <lineage>
        <taxon>Eukaryota</taxon>
        <taxon>Sar</taxon>
        <taxon>Stramenopiles</taxon>
        <taxon>Oomycota</taxon>
        <taxon>Saprolegniomycetes</taxon>
        <taxon>Saprolegniales</taxon>
        <taxon>Verrucalvaceae</taxon>
        <taxon>Aphanomyces</taxon>
    </lineage>
</organism>
<name>W4G046_APHAT</name>
<dbReference type="VEuPathDB" id="FungiDB:H257_12098"/>
<sequence length="234" mass="25716">MKPNGTGESGATMELNKVSTKGKANKKAPPIAKTVWQLPNTTADGEQSQPDAWSEARPELLQRIQLAYPSDSEEGTKDNPDVANRLLLSYIRQYGIGGVAEYADRIAAPLQLAVDQELHQPSKRPAPSLMPARTSPGCVVKAKLAASAAKKEYRQTKRAKISPVRQADEQPQVEDFLMEFVPTQHPIIPEGPALRDVEMAGLDVQLNPRPLQRLDDLEALQDENDFVEGVLDFI</sequence>
<dbReference type="EMBL" id="KI913151">
    <property type="protein sequence ID" value="ETV73062.1"/>
    <property type="molecule type" value="Genomic_DNA"/>
</dbReference>